<evidence type="ECO:0000313" key="3">
    <source>
        <dbReference type="Proteomes" id="UP000465240"/>
    </source>
</evidence>
<dbReference type="Proteomes" id="UP000465240">
    <property type="component" value="Unassembled WGS sequence"/>
</dbReference>
<protein>
    <submittedName>
        <fullName evidence="2">Uncharacterized protein</fullName>
    </submittedName>
</protein>
<name>A0ABQ1C527_9MYCO</name>
<proteinExistence type="predicted"/>
<accession>A0ABQ1C527</accession>
<comment type="caution">
    <text evidence="2">The sequence shown here is derived from an EMBL/GenBank/DDBJ whole genome shotgun (WGS) entry which is preliminary data.</text>
</comment>
<reference evidence="2 3" key="1">
    <citation type="journal article" date="2019" name="Emerg. Microbes Infect.">
        <title>Comprehensive subspecies identification of 175 nontuberculous mycobacteria species based on 7547 genomic profiles.</title>
        <authorList>
            <person name="Matsumoto Y."/>
            <person name="Kinjo T."/>
            <person name="Motooka D."/>
            <person name="Nabeya D."/>
            <person name="Jung N."/>
            <person name="Uechi K."/>
            <person name="Horii T."/>
            <person name="Iida T."/>
            <person name="Fujita J."/>
            <person name="Nakamura S."/>
        </authorList>
    </citation>
    <scope>NUCLEOTIDE SEQUENCE [LARGE SCALE GENOMIC DNA]</scope>
    <source>
        <strain evidence="2 3">JCM 18565</strain>
    </source>
</reference>
<evidence type="ECO:0000256" key="1">
    <source>
        <dbReference type="SAM" id="MobiDB-lite"/>
    </source>
</evidence>
<dbReference type="EMBL" id="BLKX01000001">
    <property type="protein sequence ID" value="GFG79068.1"/>
    <property type="molecule type" value="Genomic_DNA"/>
</dbReference>
<feature type="region of interest" description="Disordered" evidence="1">
    <location>
        <begin position="36"/>
        <end position="64"/>
    </location>
</feature>
<evidence type="ECO:0000313" key="2">
    <source>
        <dbReference type="EMBL" id="GFG79068.1"/>
    </source>
</evidence>
<gene>
    <name evidence="2" type="ORF">MPRG_23440</name>
</gene>
<feature type="compositionally biased region" description="Polar residues" evidence="1">
    <location>
        <begin position="53"/>
        <end position="64"/>
    </location>
</feature>
<organism evidence="2 3">
    <name type="scientific">Mycobacterium paragordonae</name>
    <dbReference type="NCBI Taxonomy" id="1389713"/>
    <lineage>
        <taxon>Bacteria</taxon>
        <taxon>Bacillati</taxon>
        <taxon>Actinomycetota</taxon>
        <taxon>Actinomycetes</taxon>
        <taxon>Mycobacteriales</taxon>
        <taxon>Mycobacteriaceae</taxon>
        <taxon>Mycobacterium</taxon>
    </lineage>
</organism>
<keyword evidence="3" id="KW-1185">Reference proteome</keyword>
<sequence length="64" mass="6404">MPRPGISGMGFTLLSKGINGGHSVALGMKIQRDLTARGGGGEGDETPLVVSHSPASLTANNGMV</sequence>